<evidence type="ECO:0008006" key="3">
    <source>
        <dbReference type="Google" id="ProtNLM"/>
    </source>
</evidence>
<name>A0A5C6U5Y0_9SPHN</name>
<gene>
    <name evidence="1" type="ORF">FSZ31_11260</name>
</gene>
<dbReference type="OrthoDB" id="7419255at2"/>
<dbReference type="Gene3D" id="3.20.20.370">
    <property type="entry name" value="Glycoside hydrolase/deacetylase"/>
    <property type="match status" value="1"/>
</dbReference>
<protein>
    <recommendedName>
        <fullName evidence="3">Polysaccharide deacetylase</fullName>
    </recommendedName>
</protein>
<sequence length="326" mass="35404">MTSVLITIDTELSAGLHQQGVSLADNFASSILGRTPGGEYGIFWMMDRFDDYGLTGVFFVDPMPALVYGADFLADIVGPIVARGHEVQLHIHTEWLQWARLTPVSGEVRRNIGDYPRADQKKLLGTALKLLVAAGAPWPVAFRAGNFGANEATLAALKALDITYDSSFNGVIDDAVCAIDLPGDTIEPLRHKGVVEMPVSVVGRAGGALRPAQICAMSVWEMRAMLRHAADQAMSAQTIVTHSFEMLNRARTRPNRMVIRRFEAMCAEIARNPALVSRGFAGIDPGRVVACQDRSEPLAGNRVRTAARMAAQVGSNILYDRSLRQS</sequence>
<dbReference type="Proteomes" id="UP000321129">
    <property type="component" value="Unassembled WGS sequence"/>
</dbReference>
<dbReference type="InterPro" id="IPR011330">
    <property type="entry name" value="Glyco_hydro/deAcase_b/a-brl"/>
</dbReference>
<dbReference type="RefSeq" id="WP_147123491.1">
    <property type="nucleotide sequence ID" value="NZ_VOPY01000003.1"/>
</dbReference>
<dbReference type="AlphaFoldDB" id="A0A5C6U5Y0"/>
<accession>A0A5C6U5Y0</accession>
<dbReference type="SUPFAM" id="SSF88713">
    <property type="entry name" value="Glycoside hydrolase/deacetylase"/>
    <property type="match status" value="1"/>
</dbReference>
<keyword evidence="2" id="KW-1185">Reference proteome</keyword>
<reference evidence="1 2" key="1">
    <citation type="submission" date="2019-08" db="EMBL/GenBank/DDBJ databases">
        <title>Sphingorhabdus soil sp. nov., isolated from arctic soil.</title>
        <authorList>
            <person name="Liu Y."/>
        </authorList>
    </citation>
    <scope>NUCLEOTIDE SEQUENCE [LARGE SCALE GENOMIC DNA]</scope>
    <source>
        <strain evidence="1 2">D-2Q-5-6</strain>
    </source>
</reference>
<dbReference type="GO" id="GO:0005975">
    <property type="term" value="P:carbohydrate metabolic process"/>
    <property type="evidence" value="ECO:0007669"/>
    <property type="project" value="InterPro"/>
</dbReference>
<evidence type="ECO:0000313" key="1">
    <source>
        <dbReference type="EMBL" id="TXC68257.1"/>
    </source>
</evidence>
<proteinExistence type="predicted"/>
<organism evidence="1 2">
    <name type="scientific">Flavisphingopyxis soli</name>
    <dbReference type="NCBI Taxonomy" id="2601267"/>
    <lineage>
        <taxon>Bacteria</taxon>
        <taxon>Pseudomonadati</taxon>
        <taxon>Pseudomonadota</taxon>
        <taxon>Alphaproteobacteria</taxon>
        <taxon>Sphingomonadales</taxon>
        <taxon>Sphingopyxidaceae</taxon>
        <taxon>Flavisphingopyxis</taxon>
    </lineage>
</organism>
<dbReference type="CDD" id="cd10933">
    <property type="entry name" value="CE4_u9"/>
    <property type="match status" value="1"/>
</dbReference>
<comment type="caution">
    <text evidence="1">The sequence shown here is derived from an EMBL/GenBank/DDBJ whole genome shotgun (WGS) entry which is preliminary data.</text>
</comment>
<dbReference type="EMBL" id="VOPY01000003">
    <property type="protein sequence ID" value="TXC68257.1"/>
    <property type="molecule type" value="Genomic_DNA"/>
</dbReference>
<evidence type="ECO:0000313" key="2">
    <source>
        <dbReference type="Proteomes" id="UP000321129"/>
    </source>
</evidence>